<dbReference type="GO" id="GO:0005576">
    <property type="term" value="C:extracellular region"/>
    <property type="evidence" value="ECO:0007669"/>
    <property type="project" value="UniProtKB-SubCell"/>
</dbReference>
<dbReference type="Proteomes" id="UP000321947">
    <property type="component" value="Unassembled WGS sequence"/>
</dbReference>
<reference evidence="9 10" key="1">
    <citation type="submission" date="2019-08" db="EMBL/GenBank/DDBJ databases">
        <title>Draft genome sequences of two oriental melons (Cucumis melo L. var makuwa).</title>
        <authorList>
            <person name="Kwon S.-Y."/>
        </authorList>
    </citation>
    <scope>NUCLEOTIDE SEQUENCE [LARGE SCALE GENOMIC DNA]</scope>
    <source>
        <strain evidence="10">cv. Chang Bougi</strain>
        <strain evidence="9">cv. SW 3</strain>
        <tissue evidence="8">Leaf</tissue>
    </source>
</reference>
<feature type="signal peptide" evidence="6">
    <location>
        <begin position="1"/>
        <end position="26"/>
    </location>
</feature>
<feature type="chain" id="PRO_5042723072" evidence="6">
    <location>
        <begin position="27"/>
        <end position="139"/>
    </location>
</feature>
<dbReference type="InterPro" id="IPR010264">
    <property type="entry name" value="Self-incomp_S1"/>
</dbReference>
<name>A0A5D3C8F8_CUCMM</name>
<evidence type="ECO:0000256" key="2">
    <source>
        <dbReference type="ARBA" id="ARBA00005581"/>
    </source>
</evidence>
<comment type="caution">
    <text evidence="8">The sequence shown here is derived from an EMBL/GenBank/DDBJ whole genome shotgun (WGS) entry which is preliminary data.</text>
</comment>
<protein>
    <submittedName>
        <fullName evidence="8">Plant self-incompatibility S1</fullName>
    </submittedName>
</protein>
<evidence type="ECO:0000256" key="1">
    <source>
        <dbReference type="ARBA" id="ARBA00004613"/>
    </source>
</evidence>
<dbReference type="AlphaFoldDB" id="A0A5D3C8F8"/>
<comment type="subcellular location">
    <subcellularLocation>
        <location evidence="1">Secreted</location>
    </subcellularLocation>
</comment>
<dbReference type="EMBL" id="SSTE01011804">
    <property type="protein sequence ID" value="KAA0050666.1"/>
    <property type="molecule type" value="Genomic_DNA"/>
</dbReference>
<organism evidence="8 10">
    <name type="scientific">Cucumis melo var. makuwa</name>
    <name type="common">Oriental melon</name>
    <dbReference type="NCBI Taxonomy" id="1194695"/>
    <lineage>
        <taxon>Eukaryota</taxon>
        <taxon>Viridiplantae</taxon>
        <taxon>Streptophyta</taxon>
        <taxon>Embryophyta</taxon>
        <taxon>Tracheophyta</taxon>
        <taxon>Spermatophyta</taxon>
        <taxon>Magnoliopsida</taxon>
        <taxon>eudicotyledons</taxon>
        <taxon>Gunneridae</taxon>
        <taxon>Pentapetalae</taxon>
        <taxon>rosids</taxon>
        <taxon>fabids</taxon>
        <taxon>Cucurbitales</taxon>
        <taxon>Cucurbitaceae</taxon>
        <taxon>Benincaseae</taxon>
        <taxon>Cucumis</taxon>
    </lineage>
</organism>
<dbReference type="Pfam" id="PF05938">
    <property type="entry name" value="Self-incomp_S1"/>
    <property type="match status" value="1"/>
</dbReference>
<evidence type="ECO:0000313" key="7">
    <source>
        <dbReference type="EMBL" id="KAA0050666.1"/>
    </source>
</evidence>
<evidence type="ECO:0000256" key="4">
    <source>
        <dbReference type="ARBA" id="ARBA00022525"/>
    </source>
</evidence>
<keyword evidence="3" id="KW-0713">Self-incompatibility</keyword>
<comment type="similarity">
    <text evidence="2">Belongs to the plant self-incompatibility (S1) protein family.</text>
</comment>
<evidence type="ECO:0000313" key="9">
    <source>
        <dbReference type="Proteomes" id="UP000321393"/>
    </source>
</evidence>
<accession>A0A5D3C8F8</accession>
<keyword evidence="5 6" id="KW-0732">Signal</keyword>
<gene>
    <name evidence="8" type="ORF">E5676_scaffold1737G00390</name>
    <name evidence="7" type="ORF">E6C27_scaffold673G001480</name>
</gene>
<dbReference type="EMBL" id="SSTD01013081">
    <property type="protein sequence ID" value="TYK07765.1"/>
    <property type="molecule type" value="Genomic_DNA"/>
</dbReference>
<dbReference type="OrthoDB" id="1727555at2759"/>
<sequence>MGTIMHLAVVPLLVLVAMVVVQPCTAVPIPHPRWHIHVVNGLSNETLLVHCKSRDDDLGIQHLFVEACWTRTTQQKTDENEMAQMVDDGEDVRFVMGKLNGGAKRRREVEAATKLVARVLRDSGFFFFFFRFLEEGDDE</sequence>
<dbReference type="Proteomes" id="UP000321393">
    <property type="component" value="Unassembled WGS sequence"/>
</dbReference>
<evidence type="ECO:0000256" key="5">
    <source>
        <dbReference type="ARBA" id="ARBA00022729"/>
    </source>
</evidence>
<evidence type="ECO:0000313" key="8">
    <source>
        <dbReference type="EMBL" id="TYK07765.1"/>
    </source>
</evidence>
<proteinExistence type="inferred from homology"/>
<evidence type="ECO:0000256" key="3">
    <source>
        <dbReference type="ARBA" id="ARBA00022471"/>
    </source>
</evidence>
<evidence type="ECO:0000313" key="10">
    <source>
        <dbReference type="Proteomes" id="UP000321947"/>
    </source>
</evidence>
<dbReference type="GO" id="GO:0060320">
    <property type="term" value="P:rejection of self pollen"/>
    <property type="evidence" value="ECO:0007669"/>
    <property type="project" value="UniProtKB-KW"/>
</dbReference>
<evidence type="ECO:0000256" key="6">
    <source>
        <dbReference type="SAM" id="SignalP"/>
    </source>
</evidence>
<keyword evidence="4" id="KW-0964">Secreted</keyword>